<feature type="domain" description="ACT" evidence="9">
    <location>
        <begin position="703"/>
        <end position="784"/>
    </location>
</feature>
<keyword evidence="4 8" id="KW-0378">Hydrolase</keyword>
<dbReference type="EMBL" id="NWUO01000007">
    <property type="protein sequence ID" value="PNS11650.1"/>
    <property type="molecule type" value="Genomic_DNA"/>
</dbReference>
<gene>
    <name evidence="8" type="primary">glnD</name>
    <name evidence="11" type="ORF">COO59_11605</name>
</gene>
<feature type="domain" description="ACT" evidence="9">
    <location>
        <begin position="810"/>
        <end position="884"/>
    </location>
</feature>
<evidence type="ECO:0000256" key="2">
    <source>
        <dbReference type="ARBA" id="ARBA00022695"/>
    </source>
</evidence>
<dbReference type="NCBIfam" id="NF003448">
    <property type="entry name" value="PRK05007.1"/>
    <property type="match status" value="1"/>
</dbReference>
<dbReference type="EC" id="3.1.4.-" evidence="8"/>
<protein>
    <recommendedName>
        <fullName evidence="8">Bifunctional uridylyltransferase/uridylyl-removing enzyme</fullName>
        <shortName evidence="8">UTase/UR</shortName>
    </recommendedName>
    <alternativeName>
        <fullName evidence="8">Bifunctional [protein-PII] modification enzyme</fullName>
    </alternativeName>
    <alternativeName>
        <fullName evidence="8">Bifunctional nitrogen sensor protein</fullName>
    </alternativeName>
    <domain>
        <recommendedName>
            <fullName evidence="8">[Protein-PII] uridylyltransferase</fullName>
            <shortName evidence="8">PII uridylyltransferase</shortName>
            <shortName evidence="8">UTase</shortName>
            <ecNumber evidence="8">2.7.7.59</ecNumber>
        </recommendedName>
    </domain>
    <domain>
        <recommendedName>
            <fullName evidence="8">[Protein-PII]-UMP uridylyl-removing enzyme</fullName>
            <shortName evidence="8">UR</shortName>
            <ecNumber evidence="8">3.1.4.-</ecNumber>
        </recommendedName>
    </domain>
</protein>
<dbReference type="CDD" id="cd04899">
    <property type="entry name" value="ACT_ACR-UUR-like_2"/>
    <property type="match status" value="1"/>
</dbReference>
<keyword evidence="12" id="KW-1185">Reference proteome</keyword>
<dbReference type="SUPFAM" id="SSF81301">
    <property type="entry name" value="Nucleotidyltransferase"/>
    <property type="match status" value="1"/>
</dbReference>
<keyword evidence="5 8" id="KW-0460">Magnesium</keyword>
<sequence length="884" mass="101740">MRNGVTDEVISGLAESASGWDDTQLTRELLKQHLERFQQHLAAAFDAGEDVATLIDARTLCIDTLLRRLWRFYGFEACDGISLVAVGGFGRGELHPLSDIDLLILSRKPLNEQAAAQASKLLTLLWDLKLEVGHSVRTLEECLLEGLADLTVATNLIESRMLVGDVALFLELQKHIFSDGFWPSSHFYAAKIAEQQERHKRYHGTSYNLEPDIKSSPGGLRDIHTLLWVARRHFGATSLDEMVGFGFLTEAERNELNECQAFLWRIRFALHLTLPRYDNRLLFDRQLTVAQCLDYQGEGNEPVERMMKDFFRVTRRIGELNQMLLQLFDDAILALDETDKPQPIDEDFQLRGSLIDLRDDALFSRQPEAIMRMFWVMVRNENIKGIYSSTLRQLRYARRNLQQPLCNLPEARRYFFAILRHPGAVSRALVPMHRHSVLSAYMPQWSKIVGQMQFDLFHAYTVDEHTIRVLQKLESFASEETRSRHPLCVELWPRLPQPELLLLAALFHDIAKGRGGDHSILGAQDVLAFAELHGLNSREAQLVAWLVRYHLLMSVTAQRRDIQDPTVIQQFAEVIQNENRLRYLVCLTVADICATNETLWNSWKQSLLRELFFATEKQLRRGMENSPDLRERVRHHRLQALALLRMDNINEEALHQIWSRCRADYFLRHTPNQLAWHARHLMNHDLHKPLVLVSPQATRGGTEIFIWSPDRPYLFAAVAGELDRRNLSVHDAQIFTSRDGMAMDTFIVLEPDGSPLAADRHQMIIQALEQAITQTSWTPLRTRRQSAKLKHFNVDTEVRFLPSFNERRTWLELIALDRPGLLAQVGEVFADLGISLHGARISTIGERVEDLFILADNERRALSANLRHKLQQRLTEALNPNDKV</sequence>
<evidence type="ECO:0000256" key="5">
    <source>
        <dbReference type="ARBA" id="ARBA00022842"/>
    </source>
</evidence>
<organism evidence="11 12">
    <name type="scientific">Mixta theicola</name>
    <dbReference type="NCBI Taxonomy" id="1458355"/>
    <lineage>
        <taxon>Bacteria</taxon>
        <taxon>Pseudomonadati</taxon>
        <taxon>Pseudomonadota</taxon>
        <taxon>Gammaproteobacteria</taxon>
        <taxon>Enterobacterales</taxon>
        <taxon>Erwiniaceae</taxon>
        <taxon>Mixta</taxon>
    </lineage>
</organism>
<dbReference type="SUPFAM" id="SSF81593">
    <property type="entry name" value="Nucleotidyltransferase substrate binding subunit/domain"/>
    <property type="match status" value="1"/>
</dbReference>
<dbReference type="PANTHER" id="PTHR47320:SF1">
    <property type="entry name" value="BIFUNCTIONAL URIDYLYLTRANSFERASE_URIDYLYL-REMOVING ENZYME"/>
    <property type="match status" value="1"/>
</dbReference>
<accession>A0A2K1Q9F1</accession>
<dbReference type="HAMAP" id="MF_00277">
    <property type="entry name" value="PII_uridylyl_transf"/>
    <property type="match status" value="1"/>
</dbReference>
<comment type="caution">
    <text evidence="11">The sequence shown here is derived from an EMBL/GenBank/DDBJ whole genome shotgun (WGS) entry which is preliminary data.</text>
</comment>
<dbReference type="NCBIfam" id="TIGR01693">
    <property type="entry name" value="UTase_glnD"/>
    <property type="match status" value="1"/>
</dbReference>
<comment type="function">
    <text evidence="8">Modifies, by uridylylation and deuridylylation, the PII regulatory proteins (GlnB and homologs), in response to the nitrogen status of the cell that GlnD senses through the glutamine level. Under low glutamine levels, catalyzes the conversion of the PII proteins and UTP to PII-UMP and PPi, while under higher glutamine levels, GlnD hydrolyzes PII-UMP to PII and UMP (deuridylylation). Thus, controls uridylylation state and activity of the PII proteins, and plays an important role in the regulation of nitrogen metabolism.</text>
</comment>
<dbReference type="InterPro" id="IPR006674">
    <property type="entry name" value="HD_domain"/>
</dbReference>
<dbReference type="AlphaFoldDB" id="A0A2K1Q9F1"/>
<dbReference type="Pfam" id="PF08335">
    <property type="entry name" value="GlnD_UR_UTase"/>
    <property type="match status" value="1"/>
</dbReference>
<dbReference type="Gene3D" id="1.10.3210.10">
    <property type="entry name" value="Hypothetical protein af1432"/>
    <property type="match status" value="1"/>
</dbReference>
<dbReference type="InterPro" id="IPR002912">
    <property type="entry name" value="ACT_dom"/>
</dbReference>
<dbReference type="GO" id="GO:0008773">
    <property type="term" value="F:[protein-PII] uridylyltransferase activity"/>
    <property type="evidence" value="ECO:0007669"/>
    <property type="project" value="UniProtKB-UniRule"/>
</dbReference>
<dbReference type="OrthoDB" id="9758038at2"/>
<evidence type="ECO:0000313" key="11">
    <source>
        <dbReference type="EMBL" id="PNS11650.1"/>
    </source>
</evidence>
<dbReference type="GO" id="GO:0008893">
    <property type="term" value="F:guanosine-3',5'-bis(diphosphate) 3'-diphosphatase activity"/>
    <property type="evidence" value="ECO:0007669"/>
    <property type="project" value="UniProtKB-EC"/>
</dbReference>
<dbReference type="SMART" id="SM00471">
    <property type="entry name" value="HDc"/>
    <property type="match status" value="1"/>
</dbReference>
<dbReference type="CDD" id="cd05401">
    <property type="entry name" value="NT_GlnE_GlnD_like"/>
    <property type="match status" value="1"/>
</dbReference>
<dbReference type="InterPro" id="IPR013546">
    <property type="entry name" value="PII_UdlTrfase/GS_AdlTrfase"/>
</dbReference>
<comment type="domain">
    <text evidence="8">Has four distinct domains: an N-terminal nucleotidyltransferase (NT) domain responsible for UTase activity, a central HD domain that encodes UR activity, and two C-terminal ACT domains that seem to have a role in glutamine sensing.</text>
</comment>
<dbReference type="EC" id="2.7.7.59" evidence="8"/>
<dbReference type="Pfam" id="PF01842">
    <property type="entry name" value="ACT"/>
    <property type="match status" value="2"/>
</dbReference>
<feature type="domain" description="HD" evidence="10">
    <location>
        <begin position="462"/>
        <end position="584"/>
    </location>
</feature>
<dbReference type="Proteomes" id="UP000236345">
    <property type="component" value="Unassembled WGS sequence"/>
</dbReference>
<comment type="catalytic activity">
    <reaction evidence="8">
        <text>[protein-PII]-uridylyl-L-tyrosine + H2O = [protein-PII]-L-tyrosine + UMP + H(+)</text>
        <dbReference type="Rhea" id="RHEA:48600"/>
        <dbReference type="Rhea" id="RHEA-COMP:12147"/>
        <dbReference type="Rhea" id="RHEA-COMP:12148"/>
        <dbReference type="ChEBI" id="CHEBI:15377"/>
        <dbReference type="ChEBI" id="CHEBI:15378"/>
        <dbReference type="ChEBI" id="CHEBI:46858"/>
        <dbReference type="ChEBI" id="CHEBI:57865"/>
        <dbReference type="ChEBI" id="CHEBI:90602"/>
    </reaction>
</comment>
<dbReference type="PIRSF" id="PIRSF006288">
    <property type="entry name" value="PII_uridyltransf"/>
    <property type="match status" value="1"/>
</dbReference>
<dbReference type="InterPro" id="IPR010043">
    <property type="entry name" value="UTase/UR"/>
</dbReference>
<dbReference type="Pfam" id="PF01966">
    <property type="entry name" value="HD"/>
    <property type="match status" value="1"/>
</dbReference>
<dbReference type="PROSITE" id="PS51831">
    <property type="entry name" value="HD"/>
    <property type="match status" value="1"/>
</dbReference>
<evidence type="ECO:0000259" key="9">
    <source>
        <dbReference type="PROSITE" id="PS51671"/>
    </source>
</evidence>
<proteinExistence type="inferred from homology"/>
<dbReference type="RefSeq" id="WP_103059947.1">
    <property type="nucleotide sequence ID" value="NZ_BSOF01000009.1"/>
</dbReference>
<keyword evidence="1 8" id="KW-0808">Transferase</keyword>
<evidence type="ECO:0000256" key="6">
    <source>
        <dbReference type="ARBA" id="ARBA00023268"/>
    </source>
</evidence>
<evidence type="ECO:0000256" key="7">
    <source>
        <dbReference type="ARBA" id="ARBA00047968"/>
    </source>
</evidence>
<evidence type="ECO:0000259" key="10">
    <source>
        <dbReference type="PROSITE" id="PS51831"/>
    </source>
</evidence>
<dbReference type="InterPro" id="IPR003607">
    <property type="entry name" value="HD/PDEase_dom"/>
</dbReference>
<keyword evidence="6 8" id="KW-0511">Multifunctional enzyme</keyword>
<reference evidence="12" key="1">
    <citation type="submission" date="2017-09" db="EMBL/GenBank/DDBJ databases">
        <authorList>
            <person name="Palmer M."/>
            <person name="Steenkamp E.T."/>
            <person name="Coetzee M.P."/>
            <person name="Avontuur J.R."/>
            <person name="Van Zyl E."/>
            <person name="Chan W.-Y."/>
            <person name="Blom J."/>
            <person name="Venter S.N."/>
        </authorList>
    </citation>
    <scope>NUCLEOTIDE SEQUENCE [LARGE SCALE GENOMIC DNA]</scope>
    <source>
        <strain evidence="12">QC88-366</strain>
    </source>
</reference>
<evidence type="ECO:0000256" key="4">
    <source>
        <dbReference type="ARBA" id="ARBA00022801"/>
    </source>
</evidence>
<feature type="region of interest" description="Uridylyl-removing" evidence="8">
    <location>
        <begin position="344"/>
        <end position="702"/>
    </location>
</feature>
<evidence type="ECO:0000256" key="1">
    <source>
        <dbReference type="ARBA" id="ARBA00022679"/>
    </source>
</evidence>
<dbReference type="InterPro" id="IPR002934">
    <property type="entry name" value="Polymerase_NTP_transf_dom"/>
</dbReference>
<keyword evidence="2 8" id="KW-0548">Nucleotidyltransferase</keyword>
<feature type="region of interest" description="Uridylyltransferase" evidence="8">
    <location>
        <begin position="1"/>
        <end position="343"/>
    </location>
</feature>
<evidence type="ECO:0000256" key="3">
    <source>
        <dbReference type="ARBA" id="ARBA00022737"/>
    </source>
</evidence>
<comment type="catalytic activity">
    <reaction evidence="8">
        <text>[protein-PII]-L-tyrosine + UTP = [protein-PII]-uridylyl-L-tyrosine + diphosphate</text>
        <dbReference type="Rhea" id="RHEA:13673"/>
        <dbReference type="Rhea" id="RHEA-COMP:12147"/>
        <dbReference type="Rhea" id="RHEA-COMP:12148"/>
        <dbReference type="ChEBI" id="CHEBI:33019"/>
        <dbReference type="ChEBI" id="CHEBI:46398"/>
        <dbReference type="ChEBI" id="CHEBI:46858"/>
        <dbReference type="ChEBI" id="CHEBI:90602"/>
        <dbReference type="EC" id="2.7.7.59"/>
    </reaction>
</comment>
<dbReference type="GO" id="GO:0008081">
    <property type="term" value="F:phosphoric diester hydrolase activity"/>
    <property type="evidence" value="ECO:0007669"/>
    <property type="project" value="UniProtKB-UniRule"/>
</dbReference>
<dbReference type="PANTHER" id="PTHR47320">
    <property type="entry name" value="BIFUNCTIONAL URIDYLYLTRANSFERASE/URIDYLYL-REMOVING ENZYME"/>
    <property type="match status" value="1"/>
</dbReference>
<dbReference type="CDD" id="cd00077">
    <property type="entry name" value="HDc"/>
    <property type="match status" value="1"/>
</dbReference>
<dbReference type="SUPFAM" id="SSF109604">
    <property type="entry name" value="HD-domain/PDEase-like"/>
    <property type="match status" value="1"/>
</dbReference>
<comment type="similarity">
    <text evidence="8">Belongs to the GlnD family.</text>
</comment>
<dbReference type="FunFam" id="1.10.3210.10:FF:000005">
    <property type="entry name" value="Bifunctional uridylyltransferase/uridylyl-removing enzyme"/>
    <property type="match status" value="1"/>
</dbReference>
<dbReference type="InterPro" id="IPR045865">
    <property type="entry name" value="ACT-like_dom_sf"/>
</dbReference>
<dbReference type="PROSITE" id="PS51671">
    <property type="entry name" value="ACT"/>
    <property type="match status" value="2"/>
</dbReference>
<dbReference type="InterPro" id="IPR043519">
    <property type="entry name" value="NT_sf"/>
</dbReference>
<comment type="catalytic activity">
    <reaction evidence="7">
        <text>guanosine 3',5'-bis(diphosphate) + H2O = GDP + diphosphate + H(+)</text>
        <dbReference type="Rhea" id="RHEA:14253"/>
        <dbReference type="ChEBI" id="CHEBI:15377"/>
        <dbReference type="ChEBI" id="CHEBI:15378"/>
        <dbReference type="ChEBI" id="CHEBI:33019"/>
        <dbReference type="ChEBI" id="CHEBI:58189"/>
        <dbReference type="ChEBI" id="CHEBI:77828"/>
        <dbReference type="EC" id="3.1.7.2"/>
    </reaction>
</comment>
<name>A0A2K1Q9F1_9GAMM</name>
<evidence type="ECO:0000313" key="12">
    <source>
        <dbReference type="Proteomes" id="UP000236345"/>
    </source>
</evidence>
<keyword evidence="3" id="KW-0677">Repeat</keyword>
<evidence type="ECO:0000256" key="8">
    <source>
        <dbReference type="HAMAP-Rule" id="MF_00277"/>
    </source>
</evidence>
<comment type="cofactor">
    <cofactor evidence="8">
        <name>Mg(2+)</name>
        <dbReference type="ChEBI" id="CHEBI:18420"/>
    </cofactor>
</comment>
<dbReference type="CDD" id="cd04900">
    <property type="entry name" value="ACT_UUR-like_1"/>
    <property type="match status" value="1"/>
</dbReference>
<dbReference type="Pfam" id="PF01909">
    <property type="entry name" value="NTP_transf_2"/>
    <property type="match status" value="1"/>
</dbReference>
<dbReference type="NCBIfam" id="NF002487">
    <property type="entry name" value="PRK01759.1"/>
    <property type="match status" value="1"/>
</dbReference>
<dbReference type="SUPFAM" id="SSF55021">
    <property type="entry name" value="ACT-like"/>
    <property type="match status" value="2"/>
</dbReference>
<dbReference type="GO" id="GO:0006808">
    <property type="term" value="P:regulation of nitrogen utilization"/>
    <property type="evidence" value="ECO:0007669"/>
    <property type="project" value="UniProtKB-UniRule"/>
</dbReference>
<comment type="activity regulation">
    <text evidence="8">Uridylyltransferase (UTase) activity is inhibited by glutamine, while glutamine activates uridylyl-removing (UR) activity.</text>
</comment>